<organism evidence="2 3">
    <name type="scientific">Sanghuangporus baumii</name>
    <name type="common">Phellinus baumii</name>
    <dbReference type="NCBI Taxonomy" id="108892"/>
    <lineage>
        <taxon>Eukaryota</taxon>
        <taxon>Fungi</taxon>
        <taxon>Dikarya</taxon>
        <taxon>Basidiomycota</taxon>
        <taxon>Agaricomycotina</taxon>
        <taxon>Agaricomycetes</taxon>
        <taxon>Hymenochaetales</taxon>
        <taxon>Hymenochaetaceae</taxon>
        <taxon>Sanghuangporus</taxon>
    </lineage>
</organism>
<dbReference type="AlphaFoldDB" id="A0A9Q5HQ79"/>
<comment type="caution">
    <text evidence="2">The sequence shown here is derived from an EMBL/GenBank/DDBJ whole genome shotgun (WGS) entry which is preliminary data.</text>
</comment>
<accession>A0A9Q5HQ79</accession>
<proteinExistence type="predicted"/>
<feature type="compositionally biased region" description="Basic and acidic residues" evidence="1">
    <location>
        <begin position="135"/>
        <end position="162"/>
    </location>
</feature>
<sequence>MPVTSEIDDIFAGKVSKTSSAAAKGNAKAVDEASLPSSASATKKKKSKKRKRQEADNEHDSKATPEISRLNWKGRDAGNSGGAGRDEDDASEKKSKSKRPRVVETVQDPSATLSPTTSSSNHLKSSQMKKNKSKSAKEGEKEGGDLERFKDSRGSGPRKRTEEGYLVYKEDELGIRDSGGNHFQTHRCAHLTVIAVFDVNCDITRVCTSALWGAVDYLDTKSYTIPILGPRDP</sequence>
<dbReference type="OrthoDB" id="20835at2759"/>
<reference evidence="2" key="1">
    <citation type="submission" date="2016-06" db="EMBL/GenBank/DDBJ databases">
        <title>Draft Genome sequence of the fungus Inonotus baumii.</title>
        <authorList>
            <person name="Zhu H."/>
            <person name="Lin W."/>
        </authorList>
    </citation>
    <scope>NUCLEOTIDE SEQUENCE</scope>
    <source>
        <strain evidence="2">821</strain>
    </source>
</reference>
<dbReference type="Proteomes" id="UP000757232">
    <property type="component" value="Unassembled WGS sequence"/>
</dbReference>
<name>A0A9Q5HQ79_SANBA</name>
<dbReference type="PANTHER" id="PTHR34066">
    <property type="entry name" value="GROWTH FACTOR 2"/>
    <property type="match status" value="1"/>
</dbReference>
<dbReference type="Pfam" id="PF08576">
    <property type="entry name" value="DUF1764"/>
    <property type="match status" value="1"/>
</dbReference>
<evidence type="ECO:0000313" key="2">
    <source>
        <dbReference type="EMBL" id="OCB83980.1"/>
    </source>
</evidence>
<dbReference type="InterPro" id="IPR013885">
    <property type="entry name" value="DUF1764_euk"/>
</dbReference>
<feature type="compositionally biased region" description="Basic residues" evidence="1">
    <location>
        <begin position="42"/>
        <end position="52"/>
    </location>
</feature>
<protein>
    <submittedName>
        <fullName evidence="2">DUF1764-domain-containing protein</fullName>
    </submittedName>
</protein>
<feature type="compositionally biased region" description="Low complexity" evidence="1">
    <location>
        <begin position="109"/>
        <end position="126"/>
    </location>
</feature>
<gene>
    <name evidence="2" type="ORF">A7U60_g8651</name>
</gene>
<evidence type="ECO:0000313" key="3">
    <source>
        <dbReference type="Proteomes" id="UP000757232"/>
    </source>
</evidence>
<dbReference type="EMBL" id="LNZH02000216">
    <property type="protein sequence ID" value="OCB83980.1"/>
    <property type="molecule type" value="Genomic_DNA"/>
</dbReference>
<keyword evidence="3" id="KW-1185">Reference proteome</keyword>
<feature type="region of interest" description="Disordered" evidence="1">
    <location>
        <begin position="14"/>
        <end position="162"/>
    </location>
</feature>
<dbReference type="PANTHER" id="PTHR34066:SF1">
    <property type="entry name" value="DUF1764 FAMILY PROTEIN"/>
    <property type="match status" value="1"/>
</dbReference>
<feature type="compositionally biased region" description="Basic and acidic residues" evidence="1">
    <location>
        <begin position="53"/>
        <end position="63"/>
    </location>
</feature>
<evidence type="ECO:0000256" key="1">
    <source>
        <dbReference type="SAM" id="MobiDB-lite"/>
    </source>
</evidence>